<dbReference type="AlphaFoldDB" id="A0A645HAF9"/>
<reference evidence="1" key="1">
    <citation type="submission" date="2019-08" db="EMBL/GenBank/DDBJ databases">
        <authorList>
            <person name="Kucharzyk K."/>
            <person name="Murdoch R.W."/>
            <person name="Higgins S."/>
            <person name="Loffler F."/>
        </authorList>
    </citation>
    <scope>NUCLEOTIDE SEQUENCE</scope>
</reference>
<sequence length="89" mass="10268">MRDEYDGLALFFVEVIEQFEELVRALEILACSGFVYDKHLRAEREHGRDGYALLFAHGQQERVLIRLLPKADQPQGVLDGLFNLLFGFL</sequence>
<accession>A0A645HAF9</accession>
<proteinExistence type="predicted"/>
<name>A0A645HAF9_9ZZZZ</name>
<dbReference type="EMBL" id="VSSQ01089923">
    <property type="protein sequence ID" value="MPN36015.1"/>
    <property type="molecule type" value="Genomic_DNA"/>
</dbReference>
<evidence type="ECO:0000313" key="1">
    <source>
        <dbReference type="EMBL" id="MPN36015.1"/>
    </source>
</evidence>
<protein>
    <submittedName>
        <fullName evidence="1">Uncharacterized protein</fullName>
    </submittedName>
</protein>
<gene>
    <name evidence="1" type="ORF">SDC9_183520</name>
</gene>
<comment type="caution">
    <text evidence="1">The sequence shown here is derived from an EMBL/GenBank/DDBJ whole genome shotgun (WGS) entry which is preliminary data.</text>
</comment>
<organism evidence="1">
    <name type="scientific">bioreactor metagenome</name>
    <dbReference type="NCBI Taxonomy" id="1076179"/>
    <lineage>
        <taxon>unclassified sequences</taxon>
        <taxon>metagenomes</taxon>
        <taxon>ecological metagenomes</taxon>
    </lineage>
</organism>
<dbReference type="AntiFam" id="ANF00095">
    <property type="entry name" value="Shadow ORF (opposite ABC transporters)"/>
</dbReference>